<dbReference type="OrthoDB" id="4160981at2759"/>
<dbReference type="STRING" id="569365.A0A0D2AZB2"/>
<evidence type="ECO:0000256" key="1">
    <source>
        <dbReference type="ARBA" id="ARBA00022737"/>
    </source>
</evidence>
<sequence>MAASYEKLGDLDNALEHYHKALIGREMQLGADNPRTLSSVVAVSSIYNARGDTNTACDLLLRAIKGFEKRCGEDHITTLSAKYKLAEVYRGKSMLQMSLKLHQEVLDRKRATLGPNLAPTLNSEHTIGIIYQQMKQHNVTILHLRRALEGREQSLSRVHSLTTSIALDLASAHFDSDQPVEAIKYYNQALEGIQYRNPGSRTAGLVTTANIALCYSGSRTILRLSHCTDKF</sequence>
<dbReference type="Proteomes" id="UP000054466">
    <property type="component" value="Unassembled WGS sequence"/>
</dbReference>
<dbReference type="GeneID" id="27345564"/>
<evidence type="ECO:0000313" key="4">
    <source>
        <dbReference type="Proteomes" id="UP000054466"/>
    </source>
</evidence>
<keyword evidence="2" id="KW-0802">TPR repeat</keyword>
<dbReference type="RefSeq" id="XP_016250858.1">
    <property type="nucleotide sequence ID" value="XM_016393339.1"/>
</dbReference>
<dbReference type="HOGENOM" id="CLU_1199680_0_0_1"/>
<evidence type="ECO:0000256" key="2">
    <source>
        <dbReference type="ARBA" id="ARBA00022803"/>
    </source>
</evidence>
<dbReference type="Gene3D" id="1.25.40.10">
    <property type="entry name" value="Tetratricopeptide repeat domain"/>
    <property type="match status" value="1"/>
</dbReference>
<gene>
    <name evidence="3" type="ORF">PV07_06370</name>
</gene>
<dbReference type="AlphaFoldDB" id="A0A0D2AZB2"/>
<dbReference type="InterPro" id="IPR011990">
    <property type="entry name" value="TPR-like_helical_dom_sf"/>
</dbReference>
<reference evidence="3 4" key="1">
    <citation type="submission" date="2015-01" db="EMBL/GenBank/DDBJ databases">
        <title>The Genome Sequence of Cladophialophora immunda CBS83496.</title>
        <authorList>
            <consortium name="The Broad Institute Genomics Platform"/>
            <person name="Cuomo C."/>
            <person name="de Hoog S."/>
            <person name="Gorbushina A."/>
            <person name="Stielow B."/>
            <person name="Teixiera M."/>
            <person name="Abouelleil A."/>
            <person name="Chapman S.B."/>
            <person name="Priest M."/>
            <person name="Young S.K."/>
            <person name="Wortman J."/>
            <person name="Nusbaum C."/>
            <person name="Birren B."/>
        </authorList>
    </citation>
    <scope>NUCLEOTIDE SEQUENCE [LARGE SCALE GENOMIC DNA]</scope>
    <source>
        <strain evidence="3 4">CBS 83496</strain>
    </source>
</reference>
<proteinExistence type="predicted"/>
<name>A0A0D2AZB2_9EURO</name>
<dbReference type="VEuPathDB" id="FungiDB:PV07_06370"/>
<keyword evidence="1" id="KW-0677">Repeat</keyword>
<accession>A0A0D2AZB2</accession>
<dbReference type="Pfam" id="PF13424">
    <property type="entry name" value="TPR_12"/>
    <property type="match status" value="2"/>
</dbReference>
<protein>
    <submittedName>
        <fullName evidence="3">Uncharacterized protein</fullName>
    </submittedName>
</protein>
<dbReference type="SUPFAM" id="SSF48452">
    <property type="entry name" value="TPR-like"/>
    <property type="match status" value="1"/>
</dbReference>
<organism evidence="3 4">
    <name type="scientific">Cladophialophora immunda</name>
    <dbReference type="NCBI Taxonomy" id="569365"/>
    <lineage>
        <taxon>Eukaryota</taxon>
        <taxon>Fungi</taxon>
        <taxon>Dikarya</taxon>
        <taxon>Ascomycota</taxon>
        <taxon>Pezizomycotina</taxon>
        <taxon>Eurotiomycetes</taxon>
        <taxon>Chaetothyriomycetidae</taxon>
        <taxon>Chaetothyriales</taxon>
        <taxon>Herpotrichiellaceae</taxon>
        <taxon>Cladophialophora</taxon>
    </lineage>
</organism>
<dbReference type="PANTHER" id="PTHR45641:SF19">
    <property type="entry name" value="NEPHROCYSTIN-3"/>
    <property type="match status" value="1"/>
</dbReference>
<dbReference type="PANTHER" id="PTHR45641">
    <property type="entry name" value="TETRATRICOPEPTIDE REPEAT PROTEIN (AFU_ORTHOLOGUE AFUA_6G03870)"/>
    <property type="match status" value="1"/>
</dbReference>
<dbReference type="EMBL" id="KN847042">
    <property type="protein sequence ID" value="KIW30642.1"/>
    <property type="molecule type" value="Genomic_DNA"/>
</dbReference>
<evidence type="ECO:0000313" key="3">
    <source>
        <dbReference type="EMBL" id="KIW30642.1"/>
    </source>
</evidence>
<keyword evidence="4" id="KW-1185">Reference proteome</keyword>